<feature type="domain" description="RapZ C-terminal" evidence="6">
    <location>
        <begin position="185"/>
        <end position="306"/>
    </location>
</feature>
<keyword evidence="2 4" id="KW-0067">ATP-binding</keyword>
<dbReference type="Gene3D" id="3.40.50.300">
    <property type="entry name" value="P-loop containing nucleotide triphosphate hydrolases"/>
    <property type="match status" value="1"/>
</dbReference>
<reference evidence="7" key="2">
    <citation type="submission" date="2020-09" db="EMBL/GenBank/DDBJ databases">
        <authorList>
            <person name="Sun Q."/>
            <person name="Zhou Y."/>
        </authorList>
    </citation>
    <scope>NUCLEOTIDE SEQUENCE</scope>
    <source>
        <strain evidence="7">CGMCC 1.12160</strain>
    </source>
</reference>
<dbReference type="PANTHER" id="PTHR30448">
    <property type="entry name" value="RNASE ADAPTER PROTEIN RAPZ"/>
    <property type="match status" value="1"/>
</dbReference>
<accession>A0A917F6C3</accession>
<feature type="binding site" evidence="4">
    <location>
        <begin position="31"/>
        <end position="38"/>
    </location>
    <ligand>
        <name>ATP</name>
        <dbReference type="ChEBI" id="CHEBI:30616"/>
    </ligand>
</feature>
<gene>
    <name evidence="7" type="ORF">GCM10011366_14890</name>
</gene>
<keyword evidence="8" id="KW-1185">Reference proteome</keyword>
<dbReference type="Pfam" id="PF03668">
    <property type="entry name" value="RapZ-like_N"/>
    <property type="match status" value="1"/>
</dbReference>
<feature type="domain" description="RapZ-like N-terminal" evidence="5">
    <location>
        <begin position="25"/>
        <end position="179"/>
    </location>
</feature>
<dbReference type="InterPro" id="IPR053931">
    <property type="entry name" value="RapZ_C"/>
</dbReference>
<evidence type="ECO:0000259" key="5">
    <source>
        <dbReference type="Pfam" id="PF03668"/>
    </source>
</evidence>
<dbReference type="PIRSF" id="PIRSF005052">
    <property type="entry name" value="P-loopkin"/>
    <property type="match status" value="1"/>
</dbReference>
<dbReference type="RefSeq" id="WP_371870152.1">
    <property type="nucleotide sequence ID" value="NZ_BAABKH010000005.1"/>
</dbReference>
<dbReference type="HAMAP" id="MF_00636">
    <property type="entry name" value="RapZ_like"/>
    <property type="match status" value="1"/>
</dbReference>
<dbReference type="GO" id="GO:0005525">
    <property type="term" value="F:GTP binding"/>
    <property type="evidence" value="ECO:0007669"/>
    <property type="project" value="UniProtKB-UniRule"/>
</dbReference>
<evidence type="ECO:0000256" key="4">
    <source>
        <dbReference type="HAMAP-Rule" id="MF_00636"/>
    </source>
</evidence>
<organism evidence="7 8">
    <name type="scientific">Ornithinimicrobium tianjinense</name>
    <dbReference type="NCBI Taxonomy" id="1195761"/>
    <lineage>
        <taxon>Bacteria</taxon>
        <taxon>Bacillati</taxon>
        <taxon>Actinomycetota</taxon>
        <taxon>Actinomycetes</taxon>
        <taxon>Micrococcales</taxon>
        <taxon>Ornithinimicrobiaceae</taxon>
        <taxon>Ornithinimicrobium</taxon>
    </lineage>
</organism>
<dbReference type="PANTHER" id="PTHR30448:SF0">
    <property type="entry name" value="RNASE ADAPTER PROTEIN RAPZ"/>
    <property type="match status" value="1"/>
</dbReference>
<reference evidence="7" key="1">
    <citation type="journal article" date="2014" name="Int. J. Syst. Evol. Microbiol.">
        <title>Complete genome sequence of Corynebacterium casei LMG S-19264T (=DSM 44701T), isolated from a smear-ripened cheese.</title>
        <authorList>
            <consortium name="US DOE Joint Genome Institute (JGI-PGF)"/>
            <person name="Walter F."/>
            <person name="Albersmeier A."/>
            <person name="Kalinowski J."/>
            <person name="Ruckert C."/>
        </authorList>
    </citation>
    <scope>NUCLEOTIDE SEQUENCE</scope>
    <source>
        <strain evidence="7">CGMCC 1.12160</strain>
    </source>
</reference>
<evidence type="ECO:0000256" key="2">
    <source>
        <dbReference type="ARBA" id="ARBA00022840"/>
    </source>
</evidence>
<protein>
    <submittedName>
        <fullName evidence="7">Nucleotide-binding protein</fullName>
    </submittedName>
</protein>
<dbReference type="InterPro" id="IPR005337">
    <property type="entry name" value="RapZ-like"/>
</dbReference>
<dbReference type="EMBL" id="BMEM01000001">
    <property type="protein sequence ID" value="GGF48109.1"/>
    <property type="molecule type" value="Genomic_DNA"/>
</dbReference>
<dbReference type="SUPFAM" id="SSF52540">
    <property type="entry name" value="P-loop containing nucleoside triphosphate hydrolases"/>
    <property type="match status" value="1"/>
</dbReference>
<dbReference type="GO" id="GO:0005524">
    <property type="term" value="F:ATP binding"/>
    <property type="evidence" value="ECO:0007669"/>
    <property type="project" value="UniProtKB-UniRule"/>
</dbReference>
<sequence length="309" mass="34439">MTSEHSPEAGEPADHLSAEPVRRSDVVILTGMSGAGRTTAGDVLEDRGWYVVDNLPPSMIVQLMDVTADDAQRQKVAAIVDVRSRDFTTELSHTLEVLTARGWRPRVIFVDASDESLVRRFDAVRRPHPLQGEGLLLDGIHRERRMLAGLRSNADLVLDTSSYNVHQLTARIDSILSSDSAHRLRLAVMSFGFKYGIPLDADIVLDLRFLPNPYWVPELRPYTGKDAQVRDFVLGQDLAKSFIAHAEQMLRTAVEGYLLEGRRYVTVAVGCTGGKHRSVATAEELALRLGDLEERGLRMTTFHRDLGRE</sequence>
<dbReference type="NCBIfam" id="NF003828">
    <property type="entry name" value="PRK05416.1"/>
    <property type="match status" value="1"/>
</dbReference>
<keyword evidence="1 4" id="KW-0547">Nucleotide-binding</keyword>
<dbReference type="InterPro" id="IPR027417">
    <property type="entry name" value="P-loop_NTPase"/>
</dbReference>
<evidence type="ECO:0000256" key="1">
    <source>
        <dbReference type="ARBA" id="ARBA00022741"/>
    </source>
</evidence>
<proteinExistence type="inferred from homology"/>
<dbReference type="Pfam" id="PF22740">
    <property type="entry name" value="PapZ_C"/>
    <property type="match status" value="1"/>
</dbReference>
<dbReference type="InterPro" id="IPR053930">
    <property type="entry name" value="RapZ-like_N"/>
</dbReference>
<comment type="caution">
    <text evidence="7">The sequence shown here is derived from an EMBL/GenBank/DDBJ whole genome shotgun (WGS) entry which is preliminary data.</text>
</comment>
<name>A0A917F6C3_9MICO</name>
<evidence type="ECO:0000259" key="6">
    <source>
        <dbReference type="Pfam" id="PF22740"/>
    </source>
</evidence>
<feature type="binding site" evidence="4">
    <location>
        <begin position="81"/>
        <end position="84"/>
    </location>
    <ligand>
        <name>GTP</name>
        <dbReference type="ChEBI" id="CHEBI:37565"/>
    </ligand>
</feature>
<dbReference type="Proteomes" id="UP000605670">
    <property type="component" value="Unassembled WGS sequence"/>
</dbReference>
<evidence type="ECO:0000313" key="8">
    <source>
        <dbReference type="Proteomes" id="UP000605670"/>
    </source>
</evidence>
<dbReference type="AlphaFoldDB" id="A0A917F6C3"/>
<evidence type="ECO:0000313" key="7">
    <source>
        <dbReference type="EMBL" id="GGF48109.1"/>
    </source>
</evidence>
<evidence type="ECO:0000256" key="3">
    <source>
        <dbReference type="ARBA" id="ARBA00023134"/>
    </source>
</evidence>
<keyword evidence="3 4" id="KW-0342">GTP-binding</keyword>